<dbReference type="RefSeq" id="WP_072739405.1">
    <property type="nucleotide sequence ID" value="NZ_CP048813.1"/>
</dbReference>
<evidence type="ECO:0000313" key="2">
    <source>
        <dbReference type="Proteomes" id="UP000183263"/>
    </source>
</evidence>
<organism evidence="1 2">
    <name type="scientific">Rhodococcus triatomae</name>
    <dbReference type="NCBI Taxonomy" id="300028"/>
    <lineage>
        <taxon>Bacteria</taxon>
        <taxon>Bacillati</taxon>
        <taxon>Actinomycetota</taxon>
        <taxon>Actinomycetes</taxon>
        <taxon>Mycobacteriales</taxon>
        <taxon>Nocardiaceae</taxon>
        <taxon>Rhodococcus</taxon>
    </lineage>
</organism>
<keyword evidence="2" id="KW-1185">Reference proteome</keyword>
<dbReference type="EMBL" id="FNDN01000013">
    <property type="protein sequence ID" value="SDI92690.1"/>
    <property type="molecule type" value="Genomic_DNA"/>
</dbReference>
<gene>
    <name evidence="1" type="ORF">SAMN05444695_11354</name>
</gene>
<reference evidence="1 2" key="1">
    <citation type="submission" date="2016-10" db="EMBL/GenBank/DDBJ databases">
        <authorList>
            <person name="de Groot N.N."/>
        </authorList>
    </citation>
    <scope>NUCLEOTIDE SEQUENCE [LARGE SCALE GENOMIC DNA]</scope>
    <source>
        <strain evidence="1 2">DSM 44892</strain>
    </source>
</reference>
<dbReference type="OrthoDB" id="4474250at2"/>
<name>A0A1G8PLH5_9NOCA</name>
<dbReference type="Proteomes" id="UP000183263">
    <property type="component" value="Unassembled WGS sequence"/>
</dbReference>
<evidence type="ECO:0000313" key="1">
    <source>
        <dbReference type="EMBL" id="SDI92690.1"/>
    </source>
</evidence>
<protein>
    <submittedName>
        <fullName evidence="1">Uncharacterized protein</fullName>
    </submittedName>
</protein>
<proteinExistence type="predicted"/>
<accession>A0A1G8PLH5</accession>
<dbReference type="AlphaFoldDB" id="A0A1G8PLH5"/>
<sequence length="90" mass="9781">MNNASTRPRVHREAGLREAGLHDLLMDAFRVGPAPTRSREAFVVVLTLVLVGLIVALLQPEPVVAAIGGTAIAAYLVIRWIVGTRKWGQR</sequence>